<gene>
    <name evidence="10" type="ORF">ASZ90_013449</name>
</gene>
<evidence type="ECO:0000313" key="10">
    <source>
        <dbReference type="EMBL" id="KUG16871.1"/>
    </source>
</evidence>
<dbReference type="SUPFAM" id="SSF56281">
    <property type="entry name" value="Metallo-hydrolase/oxidoreductase"/>
    <property type="match status" value="1"/>
</dbReference>
<reference evidence="10" key="1">
    <citation type="journal article" date="2015" name="Proc. Natl. Acad. Sci. U.S.A.">
        <title>Networks of energetic and metabolic interactions define dynamics in microbial communities.</title>
        <authorList>
            <person name="Embree M."/>
            <person name="Liu J.K."/>
            <person name="Al-Bassam M.M."/>
            <person name="Zengler K."/>
        </authorList>
    </citation>
    <scope>NUCLEOTIDE SEQUENCE</scope>
</reference>
<evidence type="ECO:0000259" key="9">
    <source>
        <dbReference type="Pfam" id="PF12706"/>
    </source>
</evidence>
<evidence type="ECO:0000256" key="7">
    <source>
        <dbReference type="ARBA" id="ARBA00022801"/>
    </source>
</evidence>
<keyword evidence="6" id="KW-0255">Endonuclease</keyword>
<evidence type="ECO:0000256" key="2">
    <source>
        <dbReference type="ARBA" id="ARBA00011738"/>
    </source>
</evidence>
<comment type="subunit">
    <text evidence="2">Homodimer.</text>
</comment>
<keyword evidence="3" id="KW-0819">tRNA processing</keyword>
<evidence type="ECO:0000256" key="6">
    <source>
        <dbReference type="ARBA" id="ARBA00022759"/>
    </source>
</evidence>
<sequence>MLNVTFLGTAGSLPTPERNPSAILINREGEMLLFDCGEGTQRQMMRARTGMMRLNYIFLTHLHADHILGIPGLLETMAFQGRVEPITIAGPIHTARLVECFKSVCYFSRNFEVIALELSPEDVVKMKGYQVRAIETRHSVPSLGYVLEEDQRLGRFDRDAAISLGVPPGPLFGRLQHGHEVAVEGRVVQPQQVMGPPRPGRKVVYTGDTRPCRSVEDAGRGADLLIHDSALASDMIEWAMETKHSTAKEAAELARRAGVRHLILTHISSRYSEDSSQLLNEARLIFEKTDVAEDLMSLEIRFKDE</sequence>
<dbReference type="InterPro" id="IPR036866">
    <property type="entry name" value="RibonucZ/Hydroxyglut_hydro"/>
</dbReference>
<dbReference type="PANTHER" id="PTHR46018:SF2">
    <property type="entry name" value="ZINC PHOSPHODIESTERASE ELAC PROTEIN 1"/>
    <property type="match status" value="1"/>
</dbReference>
<dbReference type="EC" id="3.1.26.11" evidence="10"/>
<keyword evidence="4" id="KW-0540">Nuclease</keyword>
<dbReference type="Gene3D" id="3.60.15.10">
    <property type="entry name" value="Ribonuclease Z/Hydroxyacylglutathione hydrolase-like"/>
    <property type="match status" value="1"/>
</dbReference>
<dbReference type="InterPro" id="IPR013471">
    <property type="entry name" value="RNase_Z/BN"/>
</dbReference>
<evidence type="ECO:0000256" key="3">
    <source>
        <dbReference type="ARBA" id="ARBA00022694"/>
    </source>
</evidence>
<dbReference type="GO" id="GO:0042781">
    <property type="term" value="F:3'-tRNA processing endoribonuclease activity"/>
    <property type="evidence" value="ECO:0007669"/>
    <property type="project" value="UniProtKB-EC"/>
</dbReference>
<dbReference type="InterPro" id="IPR001279">
    <property type="entry name" value="Metallo-B-lactamas"/>
</dbReference>
<comment type="caution">
    <text evidence="10">The sequence shown here is derived from an EMBL/GenBank/DDBJ whole genome shotgun (WGS) entry which is preliminary data.</text>
</comment>
<evidence type="ECO:0000256" key="8">
    <source>
        <dbReference type="ARBA" id="ARBA00022833"/>
    </source>
</evidence>
<dbReference type="FunFam" id="3.60.15.10:FF:000002">
    <property type="entry name" value="Ribonuclease Z"/>
    <property type="match status" value="1"/>
</dbReference>
<dbReference type="Pfam" id="PF12706">
    <property type="entry name" value="Lactamase_B_2"/>
    <property type="match status" value="1"/>
</dbReference>
<evidence type="ECO:0000256" key="1">
    <source>
        <dbReference type="ARBA" id="ARBA00001947"/>
    </source>
</evidence>
<keyword evidence="7 10" id="KW-0378">Hydrolase</keyword>
<evidence type="ECO:0000256" key="5">
    <source>
        <dbReference type="ARBA" id="ARBA00022723"/>
    </source>
</evidence>
<keyword evidence="8" id="KW-0862">Zinc</keyword>
<organism evidence="10">
    <name type="scientific">hydrocarbon metagenome</name>
    <dbReference type="NCBI Taxonomy" id="938273"/>
    <lineage>
        <taxon>unclassified sequences</taxon>
        <taxon>metagenomes</taxon>
        <taxon>ecological metagenomes</taxon>
    </lineage>
</organism>
<proteinExistence type="inferred from homology"/>
<dbReference type="Pfam" id="PF23023">
    <property type="entry name" value="Anti-Pycsar_Apyc1"/>
    <property type="match status" value="1"/>
</dbReference>
<comment type="cofactor">
    <cofactor evidence="1">
        <name>Zn(2+)</name>
        <dbReference type="ChEBI" id="CHEBI:29105"/>
    </cofactor>
</comment>
<evidence type="ECO:0000256" key="4">
    <source>
        <dbReference type="ARBA" id="ARBA00022722"/>
    </source>
</evidence>
<dbReference type="NCBIfam" id="TIGR02651">
    <property type="entry name" value="RNase_Z"/>
    <property type="match status" value="1"/>
</dbReference>
<protein>
    <submittedName>
        <fullName evidence="10">Ribonuclease z</fullName>
        <ecNumber evidence="10">3.1.26.11</ecNumber>
    </submittedName>
</protein>
<feature type="domain" description="Metallo-beta-lactamase" evidence="9">
    <location>
        <begin position="198"/>
        <end position="267"/>
    </location>
</feature>
<accession>A0A0W8F7L5</accession>
<name>A0A0W8F7L5_9ZZZZ</name>
<dbReference type="GO" id="GO:0046872">
    <property type="term" value="F:metal ion binding"/>
    <property type="evidence" value="ECO:0007669"/>
    <property type="project" value="UniProtKB-KW"/>
</dbReference>
<dbReference type="PANTHER" id="PTHR46018">
    <property type="entry name" value="ZINC PHOSPHODIESTERASE ELAC PROTEIN 1"/>
    <property type="match status" value="1"/>
</dbReference>
<keyword evidence="5" id="KW-0479">Metal-binding</keyword>
<dbReference type="AlphaFoldDB" id="A0A0W8F7L5"/>
<dbReference type="HAMAP" id="MF_01818">
    <property type="entry name" value="RNase_Z_BN"/>
    <property type="match status" value="1"/>
</dbReference>
<dbReference type="EMBL" id="LNQE01001477">
    <property type="protein sequence ID" value="KUG16871.1"/>
    <property type="molecule type" value="Genomic_DNA"/>
</dbReference>
<dbReference type="CDD" id="cd07717">
    <property type="entry name" value="RNaseZ_ZiPD-like_MBL-fold"/>
    <property type="match status" value="1"/>
</dbReference>
<dbReference type="NCBIfam" id="NF000801">
    <property type="entry name" value="PRK00055.1-3"/>
    <property type="match status" value="1"/>
</dbReference>
<dbReference type="GO" id="GO:0042802">
    <property type="term" value="F:identical protein binding"/>
    <property type="evidence" value="ECO:0007669"/>
    <property type="project" value="UniProtKB-ARBA"/>
</dbReference>